<evidence type="ECO:0000256" key="2">
    <source>
        <dbReference type="ARBA" id="ARBA00022649"/>
    </source>
</evidence>
<comment type="similarity">
    <text evidence="1">Belongs to the RelE toxin family.</text>
</comment>
<proteinExistence type="inferred from homology"/>
<accession>A0A8J6TBH6</accession>
<gene>
    <name evidence="3" type="ORF">H8E79_01765</name>
</gene>
<name>A0A8J6TBH6_9BACT</name>
<keyword evidence="2" id="KW-1277">Toxin-antitoxin system</keyword>
<dbReference type="Proteomes" id="UP000599024">
    <property type="component" value="Unassembled WGS sequence"/>
</dbReference>
<sequence>MNYKLFFLPTAFKEWKKLDNSVQIQFKKKLKERLLSPHVKASKLSGFENHYKIKLRASGYRLVYEVINEEVYILVIAVGKRDQNTVYKKALKRK</sequence>
<dbReference type="InterPro" id="IPR035093">
    <property type="entry name" value="RelE/ParE_toxin_dom_sf"/>
</dbReference>
<organism evidence="3 4">
    <name type="scientific">Candidatus Desulfatifera sulfidica</name>
    <dbReference type="NCBI Taxonomy" id="2841691"/>
    <lineage>
        <taxon>Bacteria</taxon>
        <taxon>Pseudomonadati</taxon>
        <taxon>Thermodesulfobacteriota</taxon>
        <taxon>Desulfobulbia</taxon>
        <taxon>Desulfobulbales</taxon>
        <taxon>Desulfobulbaceae</taxon>
        <taxon>Candidatus Desulfatifera</taxon>
    </lineage>
</organism>
<dbReference type="AlphaFoldDB" id="A0A8J6TBH6"/>
<protein>
    <submittedName>
        <fullName evidence="3">Type II toxin-antitoxin system RelE/ParE family toxin</fullName>
    </submittedName>
</protein>
<reference evidence="3 4" key="1">
    <citation type="submission" date="2020-08" db="EMBL/GenBank/DDBJ databases">
        <title>Bridging the membrane lipid divide: bacteria of the FCB group superphylum have the potential to synthesize archaeal ether lipids.</title>
        <authorList>
            <person name="Villanueva L."/>
            <person name="Von Meijenfeldt F.A.B."/>
            <person name="Westbye A.B."/>
            <person name="Yadav S."/>
            <person name="Hopmans E.C."/>
            <person name="Dutilh B.E."/>
            <person name="Sinninghe Damste J.S."/>
        </authorList>
    </citation>
    <scope>NUCLEOTIDE SEQUENCE [LARGE SCALE GENOMIC DNA]</scope>
    <source>
        <strain evidence="3">NIOZ-UU81</strain>
    </source>
</reference>
<dbReference type="EMBL" id="JACNLK010000021">
    <property type="protein sequence ID" value="MBC8207880.1"/>
    <property type="molecule type" value="Genomic_DNA"/>
</dbReference>
<dbReference type="PANTHER" id="PTHR35601">
    <property type="entry name" value="TOXIN RELE"/>
    <property type="match status" value="1"/>
</dbReference>
<dbReference type="Pfam" id="PF05016">
    <property type="entry name" value="ParE_toxin"/>
    <property type="match status" value="1"/>
</dbReference>
<dbReference type="PANTHER" id="PTHR35601:SF1">
    <property type="entry name" value="TOXIN RELE"/>
    <property type="match status" value="1"/>
</dbReference>
<dbReference type="Gene3D" id="3.30.2310.20">
    <property type="entry name" value="RelE-like"/>
    <property type="match status" value="1"/>
</dbReference>
<dbReference type="NCBIfam" id="TIGR02385">
    <property type="entry name" value="RelE_StbE"/>
    <property type="match status" value="1"/>
</dbReference>
<evidence type="ECO:0000313" key="4">
    <source>
        <dbReference type="Proteomes" id="UP000599024"/>
    </source>
</evidence>
<evidence type="ECO:0000256" key="1">
    <source>
        <dbReference type="ARBA" id="ARBA00006226"/>
    </source>
</evidence>
<dbReference type="InterPro" id="IPR007712">
    <property type="entry name" value="RelE/ParE_toxin"/>
</dbReference>
<evidence type="ECO:0000313" key="3">
    <source>
        <dbReference type="EMBL" id="MBC8207880.1"/>
    </source>
</evidence>
<comment type="caution">
    <text evidence="3">The sequence shown here is derived from an EMBL/GenBank/DDBJ whole genome shotgun (WGS) entry which is preliminary data.</text>
</comment>
<dbReference type="SUPFAM" id="SSF143011">
    <property type="entry name" value="RelE-like"/>
    <property type="match status" value="1"/>
</dbReference>